<dbReference type="EMBL" id="CP088280">
    <property type="protein sequence ID" value="UGX98225.1"/>
    <property type="molecule type" value="Genomic_DNA"/>
</dbReference>
<name>A0A7Z0TQX9_9BRAD</name>
<feature type="chain" id="PRO_5030544928" evidence="1">
    <location>
        <begin position="23"/>
        <end position="519"/>
    </location>
</feature>
<reference evidence="4 5" key="1">
    <citation type="journal article" date="2017" name="Syst. Appl. Microbiol.">
        <title>Soybeans inoculated with root zone soils of Canadian native legumes harbour diverse and novel Bradyrhizobium spp. that possess agricultural potential.</title>
        <authorList>
            <person name="Bromfield E.S.P."/>
            <person name="Cloutier S."/>
            <person name="Tambong J.T."/>
            <person name="Tran Thi T.V."/>
        </authorList>
    </citation>
    <scope>NUCLEOTIDE SEQUENCE [LARGE SCALE GENOMIC DNA]</scope>
    <source>
        <strain evidence="4 5">323S2</strain>
    </source>
</reference>
<reference evidence="3" key="2">
    <citation type="submission" date="2020-06" db="EMBL/GenBank/DDBJ databases">
        <title>Whole Genome Sequence of Bradyrhizobium sp. Strain 323S2.</title>
        <authorList>
            <person name="Bromfield E.S.P."/>
        </authorList>
    </citation>
    <scope>NUCLEOTIDE SEQUENCE [LARGE SCALE GENOMIC DNA]</scope>
    <source>
        <strain evidence="3">323S2</strain>
    </source>
</reference>
<dbReference type="Proteomes" id="UP000564836">
    <property type="component" value="Chromosome"/>
</dbReference>
<evidence type="ECO:0000313" key="3">
    <source>
        <dbReference type="EMBL" id="NYY94953.1"/>
    </source>
</evidence>
<dbReference type="EMBL" id="JACBFH010000001">
    <property type="protein sequence ID" value="NYY94953.1"/>
    <property type="molecule type" value="Genomic_DNA"/>
</dbReference>
<dbReference type="Pfam" id="PF13550">
    <property type="entry name" value="Phage-tail_3"/>
    <property type="match status" value="1"/>
</dbReference>
<protein>
    <submittedName>
        <fullName evidence="4">Phage tail protein</fullName>
    </submittedName>
</protein>
<organism evidence="3">
    <name type="scientific">Bradyrhizobium barranii subsp. barranii</name>
    <dbReference type="NCBI Taxonomy" id="2823807"/>
    <lineage>
        <taxon>Bacteria</taxon>
        <taxon>Pseudomonadati</taxon>
        <taxon>Pseudomonadota</taxon>
        <taxon>Alphaproteobacteria</taxon>
        <taxon>Hyphomicrobiales</taxon>
        <taxon>Nitrobacteraceae</taxon>
        <taxon>Bradyrhizobium</taxon>
        <taxon>Bradyrhizobium barranii</taxon>
    </lineage>
</organism>
<dbReference type="InterPro" id="IPR032876">
    <property type="entry name" value="J_dom"/>
</dbReference>
<accession>A0A7Z0TQX9</accession>
<reference evidence="4 5" key="3">
    <citation type="journal article" date="2022" name="Int. J. Syst. Evol. Microbiol.">
        <title>Strains of Bradyrhizobium barranii sp. nov. associated with legumes native to Canada are symbionts of soybeans and belong to different subspecies (subsp. barranii subsp. nov. and subsp. apii subsp. nov.) and symbiovars (sv. glycinearum and sv. septentrionale).</title>
        <authorList>
            <person name="Bromfield E.S.P."/>
            <person name="Cloutier S."/>
            <person name="Wasai-Hara S."/>
            <person name="Minamisawa K."/>
        </authorList>
    </citation>
    <scope>NUCLEOTIDE SEQUENCE [LARGE SCALE GENOMIC DNA]</scope>
    <source>
        <strain evidence="4 5">323S2</strain>
    </source>
</reference>
<feature type="domain" description="Tip attachment protein J" evidence="2">
    <location>
        <begin position="326"/>
        <end position="487"/>
    </location>
</feature>
<evidence type="ECO:0000256" key="1">
    <source>
        <dbReference type="SAM" id="SignalP"/>
    </source>
</evidence>
<dbReference type="RefSeq" id="WP_166341496.1">
    <property type="nucleotide sequence ID" value="NZ_CP088280.1"/>
</dbReference>
<gene>
    <name evidence="4" type="ORF">G6321_00025110</name>
    <name evidence="3" type="ORF">G6321_43105</name>
</gene>
<proteinExistence type="predicted"/>
<feature type="signal peptide" evidence="1">
    <location>
        <begin position="1"/>
        <end position="22"/>
    </location>
</feature>
<dbReference type="AlphaFoldDB" id="A0A7Z0TQX9"/>
<sequence>MAIFTAIATAISAAFFAGSAIATSIIAGGLALATSYAVRALTGQPQQQSGADAFGVQGKLAGGGDVPRSFGLGYHVTAGSLVYANTWGNGYDTPNAFLSQVIAVSDLPGERLVGLWVNGAKVTLGEARASVLGADSMGYAVPEYIRPHNGEGAPLPHLYVKFYDGTQTGADLVMLNVSSAQRPYTSAHVGKGVCYVVIHAFNDENLWSGFPTFKFELSGVPLYDPSRDSTVGGSGSQTHGDYGDPSIVRGGDGDNFPAVQIYNLLLGFYYNGAWLYGLQNTSAARLPVSNWIAQIDKCRSTVIGASGPEPSYRTGGQINVNAQLANAIEAFLTGCQGRISEIGGFYKIHLGAPDTPTFTFSDGDILSTETQVYRPFFSLADSVNGIQATYPDPVQGWNTATAPPYYREDLEVLDGDRRLMADPSFDFVPYAEQAQRLQKSAIEEAQRARTHTLSLPPAFWIVEPGDVGEWTSQRNGYDAKQFRVDAMVDRANLDVILSLTEVDPSDYDWDSDADFTPVT</sequence>
<keyword evidence="1" id="KW-0732">Signal</keyword>
<evidence type="ECO:0000313" key="4">
    <source>
        <dbReference type="EMBL" id="UGX98225.1"/>
    </source>
</evidence>
<evidence type="ECO:0000313" key="5">
    <source>
        <dbReference type="Proteomes" id="UP000564836"/>
    </source>
</evidence>
<evidence type="ECO:0000259" key="2">
    <source>
        <dbReference type="Pfam" id="PF13550"/>
    </source>
</evidence>